<evidence type="ECO:0000313" key="3">
    <source>
        <dbReference type="EMBL" id="MBB5472302.1"/>
    </source>
</evidence>
<dbReference type="RefSeq" id="WP_146835908.1">
    <property type="nucleotide sequence ID" value="NZ_BJVQ01000015.1"/>
</dbReference>
<accession>A0A511FAS2</accession>
<keyword evidence="1" id="KW-0812">Transmembrane</keyword>
<protein>
    <recommendedName>
        <fullName evidence="6">DUF3180 domain-containing protein</fullName>
    </recommendedName>
</protein>
<dbReference type="OrthoDB" id="3257239at2"/>
<dbReference type="Proteomes" id="UP000564629">
    <property type="component" value="Unassembled WGS sequence"/>
</dbReference>
<dbReference type="EMBL" id="BJVQ01000015">
    <property type="protein sequence ID" value="GEL46360.1"/>
    <property type="molecule type" value="Genomic_DNA"/>
</dbReference>
<reference evidence="2 4" key="1">
    <citation type="submission" date="2019-07" db="EMBL/GenBank/DDBJ databases">
        <title>Whole genome shotgun sequence of Cellulomonas hominis NBRC 16055.</title>
        <authorList>
            <person name="Hosoyama A."/>
            <person name="Uohara A."/>
            <person name="Ohji S."/>
            <person name="Ichikawa N."/>
        </authorList>
    </citation>
    <scope>NUCLEOTIDE SEQUENCE [LARGE SCALE GENOMIC DNA]</scope>
    <source>
        <strain evidence="2 4">NBRC 16055</strain>
    </source>
</reference>
<dbReference type="Pfam" id="PF11377">
    <property type="entry name" value="DUF3180"/>
    <property type="match status" value="1"/>
</dbReference>
<dbReference type="Proteomes" id="UP000321723">
    <property type="component" value="Unassembled WGS sequence"/>
</dbReference>
<reference evidence="3 5" key="2">
    <citation type="submission" date="2020-08" db="EMBL/GenBank/DDBJ databases">
        <title>Sequencing the genomes of 1000 actinobacteria strains.</title>
        <authorList>
            <person name="Klenk H.-P."/>
        </authorList>
    </citation>
    <scope>NUCLEOTIDE SEQUENCE [LARGE SCALE GENOMIC DNA]</scope>
    <source>
        <strain evidence="3 5">DSM 9581</strain>
    </source>
</reference>
<feature type="transmembrane region" description="Helical" evidence="1">
    <location>
        <begin position="80"/>
        <end position="98"/>
    </location>
</feature>
<organism evidence="2 4">
    <name type="scientific">Cellulomonas hominis</name>
    <dbReference type="NCBI Taxonomy" id="156981"/>
    <lineage>
        <taxon>Bacteria</taxon>
        <taxon>Bacillati</taxon>
        <taxon>Actinomycetota</taxon>
        <taxon>Actinomycetes</taxon>
        <taxon>Micrococcales</taxon>
        <taxon>Cellulomonadaceae</taxon>
        <taxon>Cellulomonas</taxon>
    </lineage>
</organism>
<evidence type="ECO:0000256" key="1">
    <source>
        <dbReference type="SAM" id="Phobius"/>
    </source>
</evidence>
<sequence length="160" mass="16900">MQRTRVRTLLLLTAVTTALGWLVVRLLASRGWTLPPVPWPMVAVLVLIAAVVLGLGWSVRQYLRGKRPALDPLRAARTAVLAKASCYTGALLAGWYLAQVLEVLGDLHIEAQRERAASAGLAVLGAVVLAVAGLLAESFCRIPPPEDPEEPAPAPDAAAG</sequence>
<feature type="transmembrane region" description="Helical" evidence="1">
    <location>
        <begin position="118"/>
        <end position="136"/>
    </location>
</feature>
<evidence type="ECO:0000313" key="5">
    <source>
        <dbReference type="Proteomes" id="UP000564629"/>
    </source>
</evidence>
<keyword evidence="1" id="KW-1133">Transmembrane helix</keyword>
<evidence type="ECO:0000313" key="2">
    <source>
        <dbReference type="EMBL" id="GEL46360.1"/>
    </source>
</evidence>
<dbReference type="InterPro" id="IPR021517">
    <property type="entry name" value="DUF3180"/>
</dbReference>
<feature type="transmembrane region" description="Helical" evidence="1">
    <location>
        <begin position="38"/>
        <end position="59"/>
    </location>
</feature>
<proteinExistence type="predicted"/>
<evidence type="ECO:0008006" key="6">
    <source>
        <dbReference type="Google" id="ProtNLM"/>
    </source>
</evidence>
<dbReference type="EMBL" id="JACHDN010000001">
    <property type="protein sequence ID" value="MBB5472302.1"/>
    <property type="molecule type" value="Genomic_DNA"/>
</dbReference>
<dbReference type="AlphaFoldDB" id="A0A511FAS2"/>
<keyword evidence="1" id="KW-0472">Membrane</keyword>
<evidence type="ECO:0000313" key="4">
    <source>
        <dbReference type="Proteomes" id="UP000321723"/>
    </source>
</evidence>
<gene>
    <name evidence="2" type="ORF">CHO01_14760</name>
    <name evidence="3" type="ORF">HNR08_001038</name>
</gene>
<keyword evidence="4" id="KW-1185">Reference proteome</keyword>
<comment type="caution">
    <text evidence="2">The sequence shown here is derived from an EMBL/GenBank/DDBJ whole genome shotgun (WGS) entry which is preliminary data.</text>
</comment>
<name>A0A511FAS2_9CELL</name>